<gene>
    <name evidence="5" type="ORF">M0811_12302</name>
</gene>
<comment type="caution">
    <text evidence="5">The sequence shown here is derived from an EMBL/GenBank/DDBJ whole genome shotgun (WGS) entry which is preliminary data.</text>
</comment>
<dbReference type="SMART" id="SM00239">
    <property type="entry name" value="C2"/>
    <property type="match status" value="1"/>
</dbReference>
<dbReference type="PRINTS" id="PR00360">
    <property type="entry name" value="C2DOMAIN"/>
</dbReference>
<dbReference type="Gene3D" id="2.60.40.150">
    <property type="entry name" value="C2 domain"/>
    <property type="match status" value="1"/>
</dbReference>
<dbReference type="OMA" id="FGMQMQQ"/>
<accession>A0A9Q0R770</accession>
<keyword evidence="2" id="KW-0106">Calcium</keyword>
<dbReference type="EMBL" id="JAPDFW010000115">
    <property type="protein sequence ID" value="KAJ5068444.1"/>
    <property type="molecule type" value="Genomic_DNA"/>
</dbReference>
<dbReference type="PROSITE" id="PS50004">
    <property type="entry name" value="C2"/>
    <property type="match status" value="1"/>
</dbReference>
<dbReference type="SUPFAM" id="SSF49562">
    <property type="entry name" value="C2 domain (Calcium/lipid-binding domain, CaLB)"/>
    <property type="match status" value="1"/>
</dbReference>
<dbReference type="GO" id="GO:0016020">
    <property type="term" value="C:membrane"/>
    <property type="evidence" value="ECO:0007669"/>
    <property type="project" value="TreeGrafter"/>
</dbReference>
<keyword evidence="1" id="KW-0479">Metal-binding</keyword>
<dbReference type="Pfam" id="PF00168">
    <property type="entry name" value="C2"/>
    <property type="match status" value="1"/>
</dbReference>
<dbReference type="InterPro" id="IPR000008">
    <property type="entry name" value="C2_dom"/>
</dbReference>
<evidence type="ECO:0000313" key="5">
    <source>
        <dbReference type="EMBL" id="KAJ5068444.1"/>
    </source>
</evidence>
<feature type="domain" description="C2" evidence="4">
    <location>
        <begin position="1"/>
        <end position="107"/>
    </location>
</feature>
<protein>
    <submittedName>
        <fullName evidence="5">C2 domain-containing protein</fullName>
    </submittedName>
</protein>
<reference evidence="5" key="1">
    <citation type="submission" date="2022-10" db="EMBL/GenBank/DDBJ databases">
        <title>Novel sulphate-reducing endosymbionts in the free-living metamonad Anaeramoeba.</title>
        <authorList>
            <person name="Jerlstrom-Hultqvist J."/>
            <person name="Cepicka I."/>
            <person name="Gallot-Lavallee L."/>
            <person name="Salas-Leiva D."/>
            <person name="Curtis B.A."/>
            <person name="Zahonova K."/>
            <person name="Pipaliya S."/>
            <person name="Dacks J."/>
            <person name="Roger A.J."/>
        </authorList>
    </citation>
    <scope>NUCLEOTIDE SEQUENCE</scope>
    <source>
        <strain evidence="5">BMAN</strain>
    </source>
</reference>
<dbReference type="OrthoDB" id="1624886at2759"/>
<evidence type="ECO:0000259" key="4">
    <source>
        <dbReference type="PROSITE" id="PS50004"/>
    </source>
</evidence>
<feature type="region of interest" description="Disordered" evidence="3">
    <location>
        <begin position="155"/>
        <end position="197"/>
    </location>
</feature>
<keyword evidence="6" id="KW-1185">Reference proteome</keyword>
<dbReference type="PANTHER" id="PTHR45911:SF4">
    <property type="entry name" value="MULTIPLE C2 AND TRANSMEMBRANE DOMAIN-CONTAINING PROTEIN"/>
    <property type="match status" value="1"/>
</dbReference>
<evidence type="ECO:0000256" key="3">
    <source>
        <dbReference type="SAM" id="MobiDB-lite"/>
    </source>
</evidence>
<organism evidence="5 6">
    <name type="scientific">Anaeramoeba ignava</name>
    <name type="common">Anaerobic marine amoeba</name>
    <dbReference type="NCBI Taxonomy" id="1746090"/>
    <lineage>
        <taxon>Eukaryota</taxon>
        <taxon>Metamonada</taxon>
        <taxon>Anaeramoebidae</taxon>
        <taxon>Anaeramoeba</taxon>
    </lineage>
</organism>
<proteinExistence type="predicted"/>
<evidence type="ECO:0000256" key="2">
    <source>
        <dbReference type="ARBA" id="ARBA00022837"/>
    </source>
</evidence>
<dbReference type="InterPro" id="IPR035892">
    <property type="entry name" value="C2_domain_sf"/>
</dbReference>
<sequence>MSHPTTPIHVRLIEAKGLKSADIGGKSDPYVTLSINGIRPFHKSKIQKATLDPVWNEDFQLNVKDPDKDIVLIGISDWDRIGAHDLLGFIRLRVSEFLNREPHDIWRDCEGRKPGTKEKGKVHMVIHYLPKGIPFEVEKKHTKIEQQPQVQIQQQPQVQIQQQPQFQPQYQQQPQFQQQQPQFQYQQQQQPQFQPQYQQQQQPQMGFGMQMQQPQMGFGMQMQQPQMGFGMQMPQPQMDFGMQMQQPSMLNPMSGFGLAVTGFSTPDQYKKKHKKKKSSSS</sequence>
<dbReference type="Proteomes" id="UP001149090">
    <property type="component" value="Unassembled WGS sequence"/>
</dbReference>
<dbReference type="GO" id="GO:0005509">
    <property type="term" value="F:calcium ion binding"/>
    <property type="evidence" value="ECO:0007669"/>
    <property type="project" value="TreeGrafter"/>
</dbReference>
<name>A0A9Q0R770_ANAIG</name>
<dbReference type="AlphaFoldDB" id="A0A9Q0R770"/>
<evidence type="ECO:0000313" key="6">
    <source>
        <dbReference type="Proteomes" id="UP001149090"/>
    </source>
</evidence>
<evidence type="ECO:0000256" key="1">
    <source>
        <dbReference type="ARBA" id="ARBA00022723"/>
    </source>
</evidence>
<dbReference type="PANTHER" id="PTHR45911">
    <property type="entry name" value="C2 DOMAIN-CONTAINING PROTEIN"/>
    <property type="match status" value="1"/>
</dbReference>
<dbReference type="CDD" id="cd00030">
    <property type="entry name" value="C2"/>
    <property type="match status" value="1"/>
</dbReference>